<reference evidence="1 2" key="1">
    <citation type="journal article" date="2018" name="Sci. Rep.">
        <title>Genomic signatures of local adaptation to the degree of environmental predictability in rotifers.</title>
        <authorList>
            <person name="Franch-Gras L."/>
            <person name="Hahn C."/>
            <person name="Garcia-Roger E.M."/>
            <person name="Carmona M.J."/>
            <person name="Serra M."/>
            <person name="Gomez A."/>
        </authorList>
    </citation>
    <scope>NUCLEOTIDE SEQUENCE [LARGE SCALE GENOMIC DNA]</scope>
    <source>
        <strain evidence="1">HYR1</strain>
    </source>
</reference>
<accession>A0A3M7SVY7</accession>
<evidence type="ECO:0000313" key="2">
    <source>
        <dbReference type="Proteomes" id="UP000276133"/>
    </source>
</evidence>
<dbReference type="AlphaFoldDB" id="A0A3M7SVY7"/>
<dbReference type="EMBL" id="REGN01000696">
    <property type="protein sequence ID" value="RNA39926.1"/>
    <property type="molecule type" value="Genomic_DNA"/>
</dbReference>
<name>A0A3M7SVY7_BRAPC</name>
<dbReference type="Proteomes" id="UP000276133">
    <property type="component" value="Unassembled WGS sequence"/>
</dbReference>
<comment type="caution">
    <text evidence="1">The sequence shown here is derived from an EMBL/GenBank/DDBJ whole genome shotgun (WGS) entry which is preliminary data.</text>
</comment>
<sequence>MNWELMVGVLTKLLSAEPASTEWLRVDERVVSADGLYLFVESRRLVLVNGLRGFFDGQNFQKFERLQRLHVVLDADVAQSVRLAVRPEAALQTLIGLYVELGNGHGQLVQIVRLVVGVAGSGALVRVVRLVIVGVVLVRRGHHRAGVGPQSFRLVQRLAKSAPFDSGRTVHLFADQVAHQTDVVVHKRTRGHRFGQEFVRCAQIGAR</sequence>
<evidence type="ECO:0000313" key="1">
    <source>
        <dbReference type="EMBL" id="RNA39926.1"/>
    </source>
</evidence>
<keyword evidence="2" id="KW-1185">Reference proteome</keyword>
<gene>
    <name evidence="1" type="ORF">BpHYR1_030950</name>
</gene>
<protein>
    <submittedName>
        <fullName evidence="1">Uncharacterized protein</fullName>
    </submittedName>
</protein>
<organism evidence="1 2">
    <name type="scientific">Brachionus plicatilis</name>
    <name type="common">Marine rotifer</name>
    <name type="synonym">Brachionus muelleri</name>
    <dbReference type="NCBI Taxonomy" id="10195"/>
    <lineage>
        <taxon>Eukaryota</taxon>
        <taxon>Metazoa</taxon>
        <taxon>Spiralia</taxon>
        <taxon>Gnathifera</taxon>
        <taxon>Rotifera</taxon>
        <taxon>Eurotatoria</taxon>
        <taxon>Monogononta</taxon>
        <taxon>Pseudotrocha</taxon>
        <taxon>Ploima</taxon>
        <taxon>Brachionidae</taxon>
        <taxon>Brachionus</taxon>
    </lineage>
</organism>
<proteinExistence type="predicted"/>